<dbReference type="InterPro" id="IPR010627">
    <property type="entry name" value="Prepilin_pept_A24_N"/>
</dbReference>
<protein>
    <recommendedName>
        <fullName evidence="9">Prepilin leader peptidase/N-methyltransferase</fullName>
        <ecNumber evidence="9">2.1.1.-</ecNumber>
        <ecNumber evidence="9">3.4.23.43</ecNumber>
    </recommendedName>
</protein>
<dbReference type="GO" id="GO:0016787">
    <property type="term" value="F:hydrolase activity"/>
    <property type="evidence" value="ECO:0007669"/>
    <property type="project" value="UniProtKB-KW"/>
</dbReference>
<dbReference type="EMBL" id="JBHSUB010000026">
    <property type="protein sequence ID" value="MFC6379841.1"/>
    <property type="molecule type" value="Genomic_DNA"/>
</dbReference>
<feature type="transmembrane region" description="Helical" evidence="10">
    <location>
        <begin position="104"/>
        <end position="120"/>
    </location>
</feature>
<evidence type="ECO:0000256" key="8">
    <source>
        <dbReference type="RuleBase" id="RU003793"/>
    </source>
</evidence>
<dbReference type="PRINTS" id="PR00864">
    <property type="entry name" value="PREPILNPTASE"/>
</dbReference>
<feature type="transmembrane region" description="Helical" evidence="10">
    <location>
        <begin position="132"/>
        <end position="149"/>
    </location>
</feature>
<dbReference type="Gene3D" id="1.20.120.1220">
    <property type="match status" value="1"/>
</dbReference>
<dbReference type="RefSeq" id="WP_385955865.1">
    <property type="nucleotide sequence ID" value="NZ_JBHSUB010000026.1"/>
</dbReference>
<evidence type="ECO:0000259" key="11">
    <source>
        <dbReference type="Pfam" id="PF01478"/>
    </source>
</evidence>
<name>A0ABW1W2H5_9GAMM</name>
<keyword evidence="9" id="KW-0808">Transferase</keyword>
<evidence type="ECO:0000256" key="5">
    <source>
        <dbReference type="ARBA" id="ARBA00022692"/>
    </source>
</evidence>
<dbReference type="Pfam" id="PF06750">
    <property type="entry name" value="A24_N_bact"/>
    <property type="match status" value="1"/>
</dbReference>
<evidence type="ECO:0000256" key="3">
    <source>
        <dbReference type="ARBA" id="ARBA00022475"/>
    </source>
</evidence>
<sequence length="258" mass="29075">MLLLFIFILGSIHGSFIALLADRYLPGKSLPCSLRALVIPPSSCTQCHHPLAWFELIPVISFIGLLGACRYCRQALPVHLLYMEILTGLFWLSVSTIFPSPFQWTAALLNYSLLCLLASTDRRYMLLPDGMVFILLWSGLLLSPVFTYPDLYSRLLGVCCGYLFLYVINLGYRHYRYREGIGEGDMKLLAAIGAWNGWQSLAPVIIIASAYALCELIYRRTLMTSFRDSLPLPFGYFLSIAGACWFLVQNLPIRLPAL</sequence>
<comment type="similarity">
    <text evidence="2 8">Belongs to the peptidase A24 family.</text>
</comment>
<dbReference type="EC" id="3.4.23.43" evidence="9"/>
<dbReference type="InterPro" id="IPR014032">
    <property type="entry name" value="Peptidase_A24A_bac"/>
</dbReference>
<feature type="transmembrane region" description="Helical" evidence="10">
    <location>
        <begin position="230"/>
        <end position="248"/>
    </location>
</feature>
<evidence type="ECO:0000313" key="13">
    <source>
        <dbReference type="EMBL" id="MFC6379841.1"/>
    </source>
</evidence>
<keyword evidence="5 9" id="KW-0812">Transmembrane</keyword>
<evidence type="ECO:0000256" key="1">
    <source>
        <dbReference type="ARBA" id="ARBA00004429"/>
    </source>
</evidence>
<comment type="function">
    <text evidence="9">Plays an essential role in type IV pili and type II pseudopili formation by proteolytically removing the leader sequence from substrate proteins and subsequently monomethylating the alpha-amino group of the newly exposed N-terminal phenylalanine.</text>
</comment>
<evidence type="ECO:0000259" key="12">
    <source>
        <dbReference type="Pfam" id="PF06750"/>
    </source>
</evidence>
<dbReference type="EC" id="2.1.1.-" evidence="9"/>
<keyword evidence="9 13" id="KW-0378">Hydrolase</keyword>
<keyword evidence="7 10" id="KW-0472">Membrane</keyword>
<accession>A0ABW1W2H5</accession>
<dbReference type="Pfam" id="PF01478">
    <property type="entry name" value="Peptidase_A24"/>
    <property type="match status" value="1"/>
</dbReference>
<reference evidence="14" key="1">
    <citation type="journal article" date="2019" name="Int. J. Syst. Evol. Microbiol.">
        <title>The Global Catalogue of Microorganisms (GCM) 10K type strain sequencing project: providing services to taxonomists for standard genome sequencing and annotation.</title>
        <authorList>
            <consortium name="The Broad Institute Genomics Platform"/>
            <consortium name="The Broad Institute Genome Sequencing Center for Infectious Disease"/>
            <person name="Wu L."/>
            <person name="Ma J."/>
        </authorList>
    </citation>
    <scope>NUCLEOTIDE SEQUENCE [LARGE SCALE GENOMIC DNA]</scope>
    <source>
        <strain evidence="14">CGMCC 1.18518</strain>
    </source>
</reference>
<keyword evidence="4" id="KW-0997">Cell inner membrane</keyword>
<keyword evidence="3" id="KW-1003">Cell membrane</keyword>
<dbReference type="PANTHER" id="PTHR30487:SF0">
    <property type="entry name" value="PREPILIN LEADER PEPTIDASE_N-METHYLTRANSFERASE-RELATED"/>
    <property type="match status" value="1"/>
</dbReference>
<keyword evidence="9" id="KW-0489">Methyltransferase</keyword>
<feature type="transmembrane region" description="Helical" evidence="10">
    <location>
        <begin position="51"/>
        <end position="68"/>
    </location>
</feature>
<comment type="caution">
    <text evidence="13">The sequence shown here is derived from an EMBL/GenBank/DDBJ whole genome shotgun (WGS) entry which is preliminary data.</text>
</comment>
<evidence type="ECO:0000256" key="4">
    <source>
        <dbReference type="ARBA" id="ARBA00022519"/>
    </source>
</evidence>
<feature type="domain" description="Prepilin peptidase A24 N-terminal" evidence="12">
    <location>
        <begin position="8"/>
        <end position="95"/>
    </location>
</feature>
<proteinExistence type="inferred from homology"/>
<organism evidence="13 14">
    <name type="scientific">Tatumella terrea</name>
    <dbReference type="NCBI Taxonomy" id="419007"/>
    <lineage>
        <taxon>Bacteria</taxon>
        <taxon>Pseudomonadati</taxon>
        <taxon>Pseudomonadota</taxon>
        <taxon>Gammaproteobacteria</taxon>
        <taxon>Enterobacterales</taxon>
        <taxon>Erwiniaceae</taxon>
        <taxon>Tatumella</taxon>
    </lineage>
</organism>
<feature type="transmembrane region" description="Helical" evidence="10">
    <location>
        <begin position="80"/>
        <end position="98"/>
    </location>
</feature>
<comment type="subcellular location">
    <subcellularLocation>
        <location evidence="1">Cell inner membrane</location>
        <topology evidence="1">Multi-pass membrane protein</topology>
    </subcellularLocation>
    <subcellularLocation>
        <location evidence="9">Cell membrane</location>
        <topology evidence="9">Multi-pass membrane protein</topology>
    </subcellularLocation>
</comment>
<evidence type="ECO:0000256" key="7">
    <source>
        <dbReference type="ARBA" id="ARBA00023136"/>
    </source>
</evidence>
<comment type="catalytic activity">
    <reaction evidence="9">
        <text>Typically cleaves a -Gly-|-Phe- bond to release an N-terminal, basic peptide of 5-8 residues from type IV prepilin, and then N-methylates the new N-terminal amino group, the methyl donor being S-adenosyl-L-methionine.</text>
        <dbReference type="EC" id="3.4.23.43"/>
    </reaction>
</comment>
<dbReference type="Proteomes" id="UP001596230">
    <property type="component" value="Unassembled WGS sequence"/>
</dbReference>
<dbReference type="PANTHER" id="PTHR30487">
    <property type="entry name" value="TYPE 4 PREPILIN-LIKE PROTEINS LEADER PEPTIDE-PROCESSING ENZYME"/>
    <property type="match status" value="1"/>
</dbReference>
<keyword evidence="14" id="KW-1185">Reference proteome</keyword>
<dbReference type="InterPro" id="IPR000045">
    <property type="entry name" value="Prepilin_IV_endopep_pep"/>
</dbReference>
<evidence type="ECO:0000313" key="14">
    <source>
        <dbReference type="Proteomes" id="UP001596230"/>
    </source>
</evidence>
<evidence type="ECO:0000256" key="6">
    <source>
        <dbReference type="ARBA" id="ARBA00022989"/>
    </source>
</evidence>
<gene>
    <name evidence="13" type="ORF">ACFP9W_17450</name>
</gene>
<keyword evidence="6 10" id="KW-1133">Transmembrane helix</keyword>
<evidence type="ECO:0000256" key="2">
    <source>
        <dbReference type="ARBA" id="ARBA00005801"/>
    </source>
</evidence>
<feature type="transmembrane region" description="Helical" evidence="10">
    <location>
        <begin position="193"/>
        <end position="218"/>
    </location>
</feature>
<keyword evidence="9" id="KW-0511">Multifunctional enzyme</keyword>
<keyword evidence="9" id="KW-0645">Protease</keyword>
<feature type="transmembrane region" description="Helical" evidence="10">
    <location>
        <begin position="155"/>
        <end position="172"/>
    </location>
</feature>
<feature type="domain" description="Prepilin type IV endopeptidase peptidase" evidence="11">
    <location>
        <begin position="109"/>
        <end position="213"/>
    </location>
</feature>
<evidence type="ECO:0000256" key="9">
    <source>
        <dbReference type="RuleBase" id="RU003794"/>
    </source>
</evidence>
<dbReference type="InterPro" id="IPR050882">
    <property type="entry name" value="Prepilin_peptidase/N-MTase"/>
</dbReference>
<evidence type="ECO:0000256" key="10">
    <source>
        <dbReference type="SAM" id="Phobius"/>
    </source>
</evidence>